<comment type="caution">
    <text evidence="2">The sequence shown here is derived from an EMBL/GenBank/DDBJ whole genome shotgun (WGS) entry which is preliminary data.</text>
</comment>
<reference evidence="3" key="1">
    <citation type="journal article" date="2019" name="Int. J. Syst. Evol. Microbiol.">
        <title>The Global Catalogue of Microorganisms (GCM) 10K type strain sequencing project: providing services to taxonomists for standard genome sequencing and annotation.</title>
        <authorList>
            <consortium name="The Broad Institute Genomics Platform"/>
            <consortium name="The Broad Institute Genome Sequencing Center for Infectious Disease"/>
            <person name="Wu L."/>
            <person name="Ma J."/>
        </authorList>
    </citation>
    <scope>NUCLEOTIDE SEQUENCE [LARGE SCALE GENOMIC DNA]</scope>
    <source>
        <strain evidence="3">CGMCC 4.7132</strain>
    </source>
</reference>
<name>A0ABV9CU30_9ACTN</name>
<proteinExistence type="predicted"/>
<accession>A0ABV9CU30</accession>
<keyword evidence="3" id="KW-1185">Reference proteome</keyword>
<dbReference type="EMBL" id="JBHSFP010000058">
    <property type="protein sequence ID" value="MFC4536799.1"/>
    <property type="molecule type" value="Genomic_DNA"/>
</dbReference>
<dbReference type="InterPro" id="IPR032710">
    <property type="entry name" value="NTF2-like_dom_sf"/>
</dbReference>
<dbReference type="Pfam" id="PF12680">
    <property type="entry name" value="SnoaL_2"/>
    <property type="match status" value="1"/>
</dbReference>
<dbReference type="InterPro" id="IPR009959">
    <property type="entry name" value="Cyclase_SnoaL-like"/>
</dbReference>
<feature type="domain" description="SnoaL-like" evidence="1">
    <location>
        <begin position="10"/>
        <end position="121"/>
    </location>
</feature>
<organism evidence="2 3">
    <name type="scientific">Sphaerisporangium dianthi</name>
    <dbReference type="NCBI Taxonomy" id="1436120"/>
    <lineage>
        <taxon>Bacteria</taxon>
        <taxon>Bacillati</taxon>
        <taxon>Actinomycetota</taxon>
        <taxon>Actinomycetes</taxon>
        <taxon>Streptosporangiales</taxon>
        <taxon>Streptosporangiaceae</taxon>
        <taxon>Sphaerisporangium</taxon>
    </lineage>
</organism>
<dbReference type="InterPro" id="IPR037401">
    <property type="entry name" value="SnoaL-like"/>
</dbReference>
<dbReference type="PANTHER" id="PTHR38436:SF1">
    <property type="entry name" value="ESTER CYCLASE"/>
    <property type="match status" value="1"/>
</dbReference>
<dbReference type="PANTHER" id="PTHR38436">
    <property type="entry name" value="POLYKETIDE CYCLASE SNOAL-LIKE DOMAIN"/>
    <property type="match status" value="1"/>
</dbReference>
<dbReference type="RefSeq" id="WP_380851931.1">
    <property type="nucleotide sequence ID" value="NZ_JBHSFP010000058.1"/>
</dbReference>
<gene>
    <name evidence="2" type="ORF">ACFO60_39025</name>
</gene>
<evidence type="ECO:0000259" key="1">
    <source>
        <dbReference type="Pfam" id="PF12680"/>
    </source>
</evidence>
<dbReference type="Gene3D" id="3.10.450.50">
    <property type="match status" value="1"/>
</dbReference>
<dbReference type="Proteomes" id="UP001596004">
    <property type="component" value="Unassembled WGS sequence"/>
</dbReference>
<dbReference type="SUPFAM" id="SSF54427">
    <property type="entry name" value="NTF2-like"/>
    <property type="match status" value="1"/>
</dbReference>
<sequence length="145" mass="15727">MSETREVMVRLTEAYNGHDVEEITRCYAPRAVTVAPGGIAEGLDEIYSYYAEWIGAFPDSVVTPSLLVTAGESTILEFMVTGTHTGSLILAEGEVAEATGRPIAIRCCSVCTVENGAVSSHRLYYDQLELAAQLGYPMPSRDRAF</sequence>
<protein>
    <submittedName>
        <fullName evidence="2">Ester cyclase</fullName>
    </submittedName>
</protein>
<evidence type="ECO:0000313" key="3">
    <source>
        <dbReference type="Proteomes" id="UP001596004"/>
    </source>
</evidence>
<evidence type="ECO:0000313" key="2">
    <source>
        <dbReference type="EMBL" id="MFC4536799.1"/>
    </source>
</evidence>